<comment type="caution">
    <text evidence="8">The sequence shown here is derived from an EMBL/GenBank/DDBJ whole genome shotgun (WGS) entry which is preliminary data.</text>
</comment>
<keyword evidence="9" id="KW-1185">Reference proteome</keyword>
<evidence type="ECO:0000259" key="7">
    <source>
        <dbReference type="SMART" id="SM01011"/>
    </source>
</evidence>
<name>R4XAU5_TAPDE</name>
<dbReference type="GO" id="GO:0070006">
    <property type="term" value="F:metalloaminopeptidase activity"/>
    <property type="evidence" value="ECO:0007669"/>
    <property type="project" value="InterPro"/>
</dbReference>
<keyword evidence="3 6" id="KW-0479">Metal-binding</keyword>
<protein>
    <recommendedName>
        <fullName evidence="7">Aminopeptidase P N-terminal domain-containing protein</fullName>
    </recommendedName>
</protein>
<dbReference type="Gene3D" id="3.90.230.10">
    <property type="entry name" value="Creatinase/methionine aminopeptidase superfamily"/>
    <property type="match status" value="1"/>
</dbReference>
<dbReference type="Proteomes" id="UP000013776">
    <property type="component" value="Unassembled WGS sequence"/>
</dbReference>
<dbReference type="InterPro" id="IPR029149">
    <property type="entry name" value="Creatin/AminoP/Spt16_N"/>
</dbReference>
<keyword evidence="5" id="KW-0464">Manganese</keyword>
<dbReference type="Gene3D" id="3.40.350.10">
    <property type="entry name" value="Creatinase/prolidase N-terminal domain"/>
    <property type="match status" value="1"/>
</dbReference>
<comment type="cofactor">
    <cofactor evidence="1">
        <name>Mn(2+)</name>
        <dbReference type="ChEBI" id="CHEBI:29035"/>
    </cofactor>
</comment>
<dbReference type="Pfam" id="PF05195">
    <property type="entry name" value="AMP_N"/>
    <property type="match status" value="1"/>
</dbReference>
<dbReference type="Pfam" id="PF00557">
    <property type="entry name" value="Peptidase_M24"/>
    <property type="match status" value="1"/>
</dbReference>
<accession>R4XAU5</accession>
<dbReference type="SMART" id="SM01011">
    <property type="entry name" value="AMP_N"/>
    <property type="match status" value="1"/>
</dbReference>
<dbReference type="PROSITE" id="PS00491">
    <property type="entry name" value="PROLINE_PEPTIDASE"/>
    <property type="match status" value="1"/>
</dbReference>
<dbReference type="InterPro" id="IPR052433">
    <property type="entry name" value="X-Pro_dipept-like"/>
</dbReference>
<evidence type="ECO:0000256" key="1">
    <source>
        <dbReference type="ARBA" id="ARBA00001936"/>
    </source>
</evidence>
<dbReference type="InterPro" id="IPR001131">
    <property type="entry name" value="Peptidase_M24B_aminopep-P_CS"/>
</dbReference>
<dbReference type="SUPFAM" id="SSF53092">
    <property type="entry name" value="Creatinase/prolidase N-terminal domain"/>
    <property type="match status" value="1"/>
</dbReference>
<gene>
    <name evidence="8" type="ORF">TAPDE_002762</name>
</gene>
<dbReference type="EMBL" id="CAHR02000095">
    <property type="protein sequence ID" value="CCG82664.1"/>
    <property type="molecule type" value="Genomic_DNA"/>
</dbReference>
<comment type="similarity">
    <text evidence="2 6">Belongs to the peptidase M24B family.</text>
</comment>
<evidence type="ECO:0000256" key="4">
    <source>
        <dbReference type="ARBA" id="ARBA00022801"/>
    </source>
</evidence>
<evidence type="ECO:0000313" key="8">
    <source>
        <dbReference type="EMBL" id="CCG82664.1"/>
    </source>
</evidence>
<dbReference type="AlphaFoldDB" id="R4XAU5"/>
<dbReference type="SUPFAM" id="SSF55920">
    <property type="entry name" value="Creatinase/aminopeptidase"/>
    <property type="match status" value="1"/>
</dbReference>
<dbReference type="GO" id="GO:0006508">
    <property type="term" value="P:proteolysis"/>
    <property type="evidence" value="ECO:0007669"/>
    <property type="project" value="TreeGrafter"/>
</dbReference>
<reference evidence="8 9" key="1">
    <citation type="journal article" date="2013" name="MBio">
        <title>Genome sequencing of the plant pathogen Taphrina deformans, the causal agent of peach leaf curl.</title>
        <authorList>
            <person name="Cisse O.H."/>
            <person name="Almeida J.M.G.C.F."/>
            <person name="Fonseca A."/>
            <person name="Kumar A.A."/>
            <person name="Salojaervi J."/>
            <person name="Overmyer K."/>
            <person name="Hauser P.M."/>
            <person name="Pagni M."/>
        </authorList>
    </citation>
    <scope>NUCLEOTIDE SEQUENCE [LARGE SCALE GENOMIC DNA]</scope>
    <source>
        <strain evidence="9">PYCC 5710 / ATCC 11124 / CBS 356.35 / IMI 108563 / JCM 9778 / NBRC 8474</strain>
    </source>
</reference>
<evidence type="ECO:0000256" key="5">
    <source>
        <dbReference type="ARBA" id="ARBA00023211"/>
    </source>
</evidence>
<dbReference type="InterPro" id="IPR000994">
    <property type="entry name" value="Pept_M24"/>
</dbReference>
<evidence type="ECO:0000256" key="6">
    <source>
        <dbReference type="RuleBase" id="RU000590"/>
    </source>
</evidence>
<feature type="domain" description="Aminopeptidase P N-terminal" evidence="7">
    <location>
        <begin position="5"/>
        <end position="134"/>
    </location>
</feature>
<dbReference type="GO" id="GO:0030145">
    <property type="term" value="F:manganese ion binding"/>
    <property type="evidence" value="ECO:0007669"/>
    <property type="project" value="InterPro"/>
</dbReference>
<dbReference type="InterPro" id="IPR007865">
    <property type="entry name" value="Aminopep_P_N"/>
</dbReference>
<dbReference type="GO" id="GO:0005739">
    <property type="term" value="C:mitochondrion"/>
    <property type="evidence" value="ECO:0007669"/>
    <property type="project" value="TreeGrafter"/>
</dbReference>
<sequence length="415" mass="46344">MTILIKISHAGNIGLGDSLVFVIGSSTRFMRGVAFYEFRQNANMFYLTGISEPDAAMILKTDNSTKGYTMHLFMQPKDDFDETWYGYRSGLSAARQLFGADEVDDFSNFVRVAKDMIGSAQHVYLDKNEHGDLAGSCHGELLQAIGSRKCIPLSALVHKLRIIKSDAELALLRRVGQISGRVYNDAMRRSWTNEADLQAELRHGWIKHGAEREAYVPVVAGGDRASCIHYTQNNRLIGEGEMIFVDAGAELGGYLTDISRAWPASGKFSEPQRDLYQAVLNVEKACVKMCTQDSAHSIQTIHMESIELMKIELRNLGFKLVEGDVERYLYPHRVGHHIGLEIHDCSSLGGFESLRENQTITIEPGCYVPYDDQWPKHFQGLALRVEDSIAIGKEVPTILSVEAVKEIVDIEALRA</sequence>
<evidence type="ECO:0000313" key="9">
    <source>
        <dbReference type="Proteomes" id="UP000013776"/>
    </source>
</evidence>
<dbReference type="OrthoDB" id="4215474at2759"/>
<dbReference type="STRING" id="1097556.R4XAU5"/>
<dbReference type="PANTHER" id="PTHR43226">
    <property type="entry name" value="XAA-PRO AMINOPEPTIDASE 3"/>
    <property type="match status" value="1"/>
</dbReference>
<evidence type="ECO:0000256" key="3">
    <source>
        <dbReference type="ARBA" id="ARBA00022723"/>
    </source>
</evidence>
<dbReference type="InterPro" id="IPR036005">
    <property type="entry name" value="Creatinase/aminopeptidase-like"/>
</dbReference>
<dbReference type="eggNOG" id="KOG2414">
    <property type="taxonomic scope" value="Eukaryota"/>
</dbReference>
<dbReference type="PANTHER" id="PTHR43226:SF4">
    <property type="entry name" value="XAA-PRO AMINOPEPTIDASE 3"/>
    <property type="match status" value="1"/>
</dbReference>
<keyword evidence="4" id="KW-0378">Hydrolase</keyword>
<dbReference type="VEuPathDB" id="FungiDB:TAPDE_002762"/>
<organism evidence="8 9">
    <name type="scientific">Taphrina deformans (strain PYCC 5710 / ATCC 11124 / CBS 356.35 / IMI 108563 / JCM 9778 / NBRC 8474)</name>
    <name type="common">Peach leaf curl fungus</name>
    <name type="synonym">Lalaria deformans</name>
    <dbReference type="NCBI Taxonomy" id="1097556"/>
    <lineage>
        <taxon>Eukaryota</taxon>
        <taxon>Fungi</taxon>
        <taxon>Dikarya</taxon>
        <taxon>Ascomycota</taxon>
        <taxon>Taphrinomycotina</taxon>
        <taxon>Taphrinomycetes</taxon>
        <taxon>Taphrinales</taxon>
        <taxon>Taphrinaceae</taxon>
        <taxon>Taphrina</taxon>
    </lineage>
</organism>
<proteinExistence type="inferred from homology"/>
<evidence type="ECO:0000256" key="2">
    <source>
        <dbReference type="ARBA" id="ARBA00008766"/>
    </source>
</evidence>